<dbReference type="AlphaFoldDB" id="K0RME8"/>
<gene>
    <name evidence="2" type="ORF">THAOC_26100</name>
</gene>
<keyword evidence="3" id="KW-1185">Reference proteome</keyword>
<name>K0RME8_THAOC</name>
<accession>K0RME8</accession>
<feature type="region of interest" description="Disordered" evidence="1">
    <location>
        <begin position="14"/>
        <end position="38"/>
    </location>
</feature>
<dbReference type="EMBL" id="AGNL01036052">
    <property type="protein sequence ID" value="EJK54290.1"/>
    <property type="molecule type" value="Genomic_DNA"/>
</dbReference>
<evidence type="ECO:0000313" key="2">
    <source>
        <dbReference type="EMBL" id="EJK54290.1"/>
    </source>
</evidence>
<dbReference type="Proteomes" id="UP000266841">
    <property type="component" value="Unassembled WGS sequence"/>
</dbReference>
<protein>
    <submittedName>
        <fullName evidence="2">Uncharacterized protein</fullName>
    </submittedName>
</protein>
<evidence type="ECO:0000313" key="3">
    <source>
        <dbReference type="Proteomes" id="UP000266841"/>
    </source>
</evidence>
<reference evidence="2 3" key="1">
    <citation type="journal article" date="2012" name="Genome Biol.">
        <title>Genome and low-iron response of an oceanic diatom adapted to chronic iron limitation.</title>
        <authorList>
            <person name="Lommer M."/>
            <person name="Specht M."/>
            <person name="Roy A.S."/>
            <person name="Kraemer L."/>
            <person name="Andreson R."/>
            <person name="Gutowska M.A."/>
            <person name="Wolf J."/>
            <person name="Bergner S.V."/>
            <person name="Schilhabel M.B."/>
            <person name="Klostermeier U.C."/>
            <person name="Beiko R.G."/>
            <person name="Rosenstiel P."/>
            <person name="Hippler M."/>
            <person name="Laroche J."/>
        </authorList>
    </citation>
    <scope>NUCLEOTIDE SEQUENCE [LARGE SCALE GENOMIC DNA]</scope>
    <source>
        <strain evidence="2 3">CCMP1005</strain>
    </source>
</reference>
<sequence>MLVIRTTKYVIPPHTKQGGARFGMTTKSRLGPSPLGPSSHRLSVWRVAGARGGVVEQLSDHGEDPERTLLYHLNGSNKPSAGKEQSINAVLVKNGAENRFVRYT</sequence>
<proteinExistence type="predicted"/>
<feature type="compositionally biased region" description="Low complexity" evidence="1">
    <location>
        <begin position="28"/>
        <end position="38"/>
    </location>
</feature>
<evidence type="ECO:0000256" key="1">
    <source>
        <dbReference type="SAM" id="MobiDB-lite"/>
    </source>
</evidence>
<comment type="caution">
    <text evidence="2">The sequence shown here is derived from an EMBL/GenBank/DDBJ whole genome shotgun (WGS) entry which is preliminary data.</text>
</comment>
<organism evidence="2 3">
    <name type="scientific">Thalassiosira oceanica</name>
    <name type="common">Marine diatom</name>
    <dbReference type="NCBI Taxonomy" id="159749"/>
    <lineage>
        <taxon>Eukaryota</taxon>
        <taxon>Sar</taxon>
        <taxon>Stramenopiles</taxon>
        <taxon>Ochrophyta</taxon>
        <taxon>Bacillariophyta</taxon>
        <taxon>Coscinodiscophyceae</taxon>
        <taxon>Thalassiosirophycidae</taxon>
        <taxon>Thalassiosirales</taxon>
        <taxon>Thalassiosiraceae</taxon>
        <taxon>Thalassiosira</taxon>
    </lineage>
</organism>